<evidence type="ECO:0000256" key="6">
    <source>
        <dbReference type="HAMAP-Rule" id="MF_00922"/>
    </source>
</evidence>
<comment type="subunit">
    <text evidence="6">Part of the Bam complex.</text>
</comment>
<dbReference type="CDD" id="cd15830">
    <property type="entry name" value="BamD"/>
    <property type="match status" value="1"/>
</dbReference>
<dbReference type="PROSITE" id="PS51257">
    <property type="entry name" value="PROKAR_LIPOPROTEIN"/>
    <property type="match status" value="1"/>
</dbReference>
<dbReference type="InterPro" id="IPR039565">
    <property type="entry name" value="BamD-like"/>
</dbReference>
<evidence type="ECO:0000256" key="5">
    <source>
        <dbReference type="ARBA" id="ARBA00023288"/>
    </source>
</evidence>
<evidence type="ECO:0000256" key="4">
    <source>
        <dbReference type="ARBA" id="ARBA00023237"/>
    </source>
</evidence>
<comment type="subcellular location">
    <subcellularLocation>
        <location evidence="6">Cell outer membrane</location>
        <topology evidence="6">Lipid-anchor</topology>
    </subcellularLocation>
</comment>
<evidence type="ECO:0000313" key="10">
    <source>
        <dbReference type="Proteomes" id="UP000319212"/>
    </source>
</evidence>
<evidence type="ECO:0000256" key="3">
    <source>
        <dbReference type="ARBA" id="ARBA00023139"/>
    </source>
</evidence>
<evidence type="ECO:0000256" key="2">
    <source>
        <dbReference type="ARBA" id="ARBA00023136"/>
    </source>
</evidence>
<dbReference type="SUPFAM" id="SSF48452">
    <property type="entry name" value="TPR-like"/>
    <property type="match status" value="1"/>
</dbReference>
<feature type="signal peptide" evidence="7">
    <location>
        <begin position="1"/>
        <end position="23"/>
    </location>
</feature>
<dbReference type="PANTHER" id="PTHR37423:SF1">
    <property type="entry name" value="OUTER MEMBRANE PROTEIN ASSEMBLY FACTOR BAMD"/>
    <property type="match status" value="1"/>
</dbReference>
<evidence type="ECO:0000256" key="7">
    <source>
        <dbReference type="SAM" id="SignalP"/>
    </source>
</evidence>
<name>A0A502DTB8_9BURK</name>
<dbReference type="InterPro" id="IPR011990">
    <property type="entry name" value="TPR-like_helical_dom_sf"/>
</dbReference>
<dbReference type="Gene3D" id="1.25.40.10">
    <property type="entry name" value="Tetratricopeptide repeat domain"/>
    <property type="match status" value="1"/>
</dbReference>
<comment type="function">
    <text evidence="6">Part of the outer membrane protein assembly complex, which is involved in assembly and insertion of beta-barrel proteins into the outer membrane.</text>
</comment>
<dbReference type="PANTHER" id="PTHR37423">
    <property type="entry name" value="SOLUBLE LYTIC MUREIN TRANSGLYCOSYLASE-RELATED"/>
    <property type="match status" value="1"/>
</dbReference>
<keyword evidence="5 6" id="KW-0449">Lipoprotein</keyword>
<comment type="caution">
    <text evidence="9">The sequence shown here is derived from an EMBL/GenBank/DDBJ whole genome shotgun (WGS) entry which is preliminary data.</text>
</comment>
<sequence length="269" mass="30526">MFRDKLSVVPRWLVLGAAAVLVAGCSTSKVDQTANWSPNKIYTEAKDEADSGAFDKAIPLYEKLEGRAAGTPLAQQAQLEKAYAQYKSGEKPAAIATIDRFIKLHPASPALDYALYLKGIINFNDDLGMFAFMTRQDLSERDQKAAKDSFQAFKELVTRFPESRYTPDARLRMNYVVNSLAQYEVHVARYYYQRGAYLAAINRSQLALADYREVPALEEALYIMVQSYDALGLNDLRDDAKRVLTTNYPQSAYLTRGFRAKDDPWWKLW</sequence>
<dbReference type="Pfam" id="PF13525">
    <property type="entry name" value="YfiO"/>
    <property type="match status" value="1"/>
</dbReference>
<dbReference type="NCBIfam" id="TIGR03302">
    <property type="entry name" value="OM_YfiO"/>
    <property type="match status" value="1"/>
</dbReference>
<gene>
    <name evidence="6" type="primary">bamD</name>
    <name evidence="9" type="ORF">EAH82_12245</name>
</gene>
<organism evidence="9 10">
    <name type="scientific">Variovorax guangxiensis</name>
    <dbReference type="NCBI Taxonomy" id="1775474"/>
    <lineage>
        <taxon>Bacteria</taxon>
        <taxon>Pseudomonadati</taxon>
        <taxon>Pseudomonadota</taxon>
        <taxon>Betaproteobacteria</taxon>
        <taxon>Burkholderiales</taxon>
        <taxon>Comamonadaceae</taxon>
        <taxon>Variovorax</taxon>
    </lineage>
</organism>
<accession>A0A502DTB8</accession>
<dbReference type="OrthoDB" id="9779191at2"/>
<dbReference type="InterPro" id="IPR017689">
    <property type="entry name" value="BamD"/>
</dbReference>
<keyword evidence="1 6" id="KW-0732">Signal</keyword>
<keyword evidence="4 6" id="KW-0998">Cell outer membrane</keyword>
<dbReference type="AlphaFoldDB" id="A0A502DTB8"/>
<dbReference type="EMBL" id="RCZI01000003">
    <property type="protein sequence ID" value="TPG27542.1"/>
    <property type="molecule type" value="Genomic_DNA"/>
</dbReference>
<keyword evidence="3 6" id="KW-0564">Palmitate</keyword>
<reference evidence="9 10" key="1">
    <citation type="journal article" date="2019" name="Environ. Microbiol.">
        <title>Species interactions and distinct microbial communities in high Arctic permafrost affected cryosols are associated with the CH4 and CO2 gas fluxes.</title>
        <authorList>
            <person name="Altshuler I."/>
            <person name="Hamel J."/>
            <person name="Turney S."/>
            <person name="Magnuson E."/>
            <person name="Levesque R."/>
            <person name="Greer C."/>
            <person name="Whyte L.G."/>
        </authorList>
    </citation>
    <scope>NUCLEOTIDE SEQUENCE [LARGE SCALE GENOMIC DNA]</scope>
    <source>
        <strain evidence="9 10">S06.C</strain>
    </source>
</reference>
<feature type="chain" id="PRO_5021519156" description="Outer membrane protein assembly factor BamD" evidence="7">
    <location>
        <begin position="24"/>
        <end position="269"/>
    </location>
</feature>
<comment type="similarity">
    <text evidence="6">Belongs to the BamD family.</text>
</comment>
<dbReference type="GO" id="GO:0051205">
    <property type="term" value="P:protein insertion into membrane"/>
    <property type="evidence" value="ECO:0007669"/>
    <property type="project" value="UniProtKB-UniRule"/>
</dbReference>
<feature type="domain" description="Outer membrane lipoprotein BamD-like" evidence="8">
    <location>
        <begin position="37"/>
        <end position="241"/>
    </location>
</feature>
<protein>
    <recommendedName>
        <fullName evidence="6">Outer membrane protein assembly factor BamD</fullName>
    </recommendedName>
</protein>
<dbReference type="HAMAP" id="MF_00922">
    <property type="entry name" value="OM_assembly_BamD"/>
    <property type="match status" value="1"/>
</dbReference>
<evidence type="ECO:0000259" key="8">
    <source>
        <dbReference type="Pfam" id="PF13525"/>
    </source>
</evidence>
<dbReference type="GO" id="GO:1990063">
    <property type="term" value="C:Bam protein complex"/>
    <property type="evidence" value="ECO:0007669"/>
    <property type="project" value="TreeGrafter"/>
</dbReference>
<evidence type="ECO:0000313" key="9">
    <source>
        <dbReference type="EMBL" id="TPG27542.1"/>
    </source>
</evidence>
<dbReference type="RefSeq" id="WP_140842220.1">
    <property type="nucleotide sequence ID" value="NZ_RCZI01000003.1"/>
</dbReference>
<dbReference type="Proteomes" id="UP000319212">
    <property type="component" value="Unassembled WGS sequence"/>
</dbReference>
<keyword evidence="2 6" id="KW-0472">Membrane</keyword>
<evidence type="ECO:0000256" key="1">
    <source>
        <dbReference type="ARBA" id="ARBA00022729"/>
    </source>
</evidence>
<proteinExistence type="inferred from homology"/>
<dbReference type="GO" id="GO:0043165">
    <property type="term" value="P:Gram-negative-bacterium-type cell outer membrane assembly"/>
    <property type="evidence" value="ECO:0007669"/>
    <property type="project" value="UniProtKB-UniRule"/>
</dbReference>